<evidence type="ECO:0000313" key="1">
    <source>
        <dbReference type="EMBL" id="JAD41124.1"/>
    </source>
</evidence>
<reference evidence="1" key="1">
    <citation type="submission" date="2014-09" db="EMBL/GenBank/DDBJ databases">
        <authorList>
            <person name="Magalhaes I.L.F."/>
            <person name="Oliveira U."/>
            <person name="Santos F.R."/>
            <person name="Vidigal T.H.D.A."/>
            <person name="Brescovit A.D."/>
            <person name="Santos A.J."/>
        </authorList>
    </citation>
    <scope>NUCLEOTIDE SEQUENCE</scope>
    <source>
        <tissue evidence="1">Shoot tissue taken approximately 20 cm above the soil surface</tissue>
    </source>
</reference>
<dbReference type="AlphaFoldDB" id="A0A0A8ZP18"/>
<sequence>MILVARQARESAEARQSGRKSTLLKSLIHSVIPTYHDFSPHRKHHVYSLFLTFHANYEEISRYRLLSCNHKIHKQNY</sequence>
<accession>A0A0A8ZP18</accession>
<reference evidence="1" key="2">
    <citation type="journal article" date="2015" name="Data Brief">
        <title>Shoot transcriptome of the giant reed, Arundo donax.</title>
        <authorList>
            <person name="Barrero R.A."/>
            <person name="Guerrero F.D."/>
            <person name="Moolhuijzen P."/>
            <person name="Goolsby J.A."/>
            <person name="Tidwell J."/>
            <person name="Bellgard S.E."/>
            <person name="Bellgard M.I."/>
        </authorList>
    </citation>
    <scope>NUCLEOTIDE SEQUENCE</scope>
    <source>
        <tissue evidence="1">Shoot tissue taken approximately 20 cm above the soil surface</tissue>
    </source>
</reference>
<organism evidence="1">
    <name type="scientific">Arundo donax</name>
    <name type="common">Giant reed</name>
    <name type="synonym">Donax arundinaceus</name>
    <dbReference type="NCBI Taxonomy" id="35708"/>
    <lineage>
        <taxon>Eukaryota</taxon>
        <taxon>Viridiplantae</taxon>
        <taxon>Streptophyta</taxon>
        <taxon>Embryophyta</taxon>
        <taxon>Tracheophyta</taxon>
        <taxon>Spermatophyta</taxon>
        <taxon>Magnoliopsida</taxon>
        <taxon>Liliopsida</taxon>
        <taxon>Poales</taxon>
        <taxon>Poaceae</taxon>
        <taxon>PACMAD clade</taxon>
        <taxon>Arundinoideae</taxon>
        <taxon>Arundineae</taxon>
        <taxon>Arundo</taxon>
    </lineage>
</organism>
<proteinExistence type="predicted"/>
<name>A0A0A8ZP18_ARUDO</name>
<dbReference type="EMBL" id="GBRH01256771">
    <property type="protein sequence ID" value="JAD41124.1"/>
    <property type="molecule type" value="Transcribed_RNA"/>
</dbReference>
<protein>
    <submittedName>
        <fullName evidence="1">Uncharacterized protein</fullName>
    </submittedName>
</protein>